<reference evidence="2" key="2">
    <citation type="submission" date="2021-04" db="EMBL/GenBank/DDBJ databases">
        <authorList>
            <person name="Gilroy R."/>
        </authorList>
    </citation>
    <scope>NUCLEOTIDE SEQUENCE</scope>
    <source>
        <strain evidence="2">ChiHecolR3B27-1887</strain>
    </source>
</reference>
<dbReference type="AlphaFoldDB" id="A0A9D2DKU6"/>
<dbReference type="Proteomes" id="UP000824029">
    <property type="component" value="Unassembled WGS sequence"/>
</dbReference>
<keyword evidence="1" id="KW-0812">Transmembrane</keyword>
<feature type="transmembrane region" description="Helical" evidence="1">
    <location>
        <begin position="6"/>
        <end position="27"/>
    </location>
</feature>
<name>A0A9D2DKU6_9ACTN</name>
<accession>A0A9D2DKU6</accession>
<dbReference type="EMBL" id="DXBZ01000129">
    <property type="protein sequence ID" value="HIZ18758.1"/>
    <property type="molecule type" value="Genomic_DNA"/>
</dbReference>
<sequence length="97" mass="10430">MDGAVAISYLPFFLGLPVLVLPVVAAVRATPQKSQLALVTASYFFLSLCLTSVLRYNAGADTSSLIDTVNGWLFGAVFLLAWSTFFSAVAIVRGRQR</sequence>
<gene>
    <name evidence="2" type="ORF">IAA22_06595</name>
</gene>
<feature type="transmembrane region" description="Helical" evidence="1">
    <location>
        <begin position="36"/>
        <end position="57"/>
    </location>
</feature>
<comment type="caution">
    <text evidence="2">The sequence shown here is derived from an EMBL/GenBank/DDBJ whole genome shotgun (WGS) entry which is preliminary data.</text>
</comment>
<keyword evidence="1" id="KW-1133">Transmembrane helix</keyword>
<evidence type="ECO:0000313" key="2">
    <source>
        <dbReference type="EMBL" id="HIZ18758.1"/>
    </source>
</evidence>
<feature type="transmembrane region" description="Helical" evidence="1">
    <location>
        <begin position="69"/>
        <end position="92"/>
    </location>
</feature>
<evidence type="ECO:0000256" key="1">
    <source>
        <dbReference type="SAM" id="Phobius"/>
    </source>
</evidence>
<proteinExistence type="predicted"/>
<evidence type="ECO:0000313" key="3">
    <source>
        <dbReference type="Proteomes" id="UP000824029"/>
    </source>
</evidence>
<organism evidence="2 3">
    <name type="scientific">Candidatus Olsenella stercoravium</name>
    <dbReference type="NCBI Taxonomy" id="2838713"/>
    <lineage>
        <taxon>Bacteria</taxon>
        <taxon>Bacillati</taxon>
        <taxon>Actinomycetota</taxon>
        <taxon>Coriobacteriia</taxon>
        <taxon>Coriobacteriales</taxon>
        <taxon>Atopobiaceae</taxon>
        <taxon>Olsenella</taxon>
    </lineage>
</organism>
<reference evidence="2" key="1">
    <citation type="journal article" date="2021" name="PeerJ">
        <title>Extensive microbial diversity within the chicken gut microbiome revealed by metagenomics and culture.</title>
        <authorList>
            <person name="Gilroy R."/>
            <person name="Ravi A."/>
            <person name="Getino M."/>
            <person name="Pursley I."/>
            <person name="Horton D.L."/>
            <person name="Alikhan N.F."/>
            <person name="Baker D."/>
            <person name="Gharbi K."/>
            <person name="Hall N."/>
            <person name="Watson M."/>
            <person name="Adriaenssens E.M."/>
            <person name="Foster-Nyarko E."/>
            <person name="Jarju S."/>
            <person name="Secka A."/>
            <person name="Antonio M."/>
            <person name="Oren A."/>
            <person name="Chaudhuri R.R."/>
            <person name="La Ragione R."/>
            <person name="Hildebrand F."/>
            <person name="Pallen M.J."/>
        </authorList>
    </citation>
    <scope>NUCLEOTIDE SEQUENCE</scope>
    <source>
        <strain evidence="2">ChiHecolR3B27-1887</strain>
    </source>
</reference>
<keyword evidence="1" id="KW-0472">Membrane</keyword>
<protein>
    <submittedName>
        <fullName evidence="2">Uncharacterized protein</fullName>
    </submittedName>
</protein>